<dbReference type="SUPFAM" id="SSF52047">
    <property type="entry name" value="RNI-like"/>
    <property type="match status" value="1"/>
</dbReference>
<evidence type="ECO:0000256" key="1">
    <source>
        <dbReference type="SAM" id="MobiDB-lite"/>
    </source>
</evidence>
<organism evidence="2 3">
    <name type="scientific">Galleria mellonella</name>
    <name type="common">Greater wax moth</name>
    <dbReference type="NCBI Taxonomy" id="7137"/>
    <lineage>
        <taxon>Eukaryota</taxon>
        <taxon>Metazoa</taxon>
        <taxon>Ecdysozoa</taxon>
        <taxon>Arthropoda</taxon>
        <taxon>Hexapoda</taxon>
        <taxon>Insecta</taxon>
        <taxon>Pterygota</taxon>
        <taxon>Neoptera</taxon>
        <taxon>Endopterygota</taxon>
        <taxon>Lepidoptera</taxon>
        <taxon>Glossata</taxon>
        <taxon>Ditrysia</taxon>
        <taxon>Pyraloidea</taxon>
        <taxon>Pyralidae</taxon>
        <taxon>Galleriinae</taxon>
        <taxon>Galleria</taxon>
    </lineage>
</organism>
<feature type="compositionally biased region" description="Basic residues" evidence="1">
    <location>
        <begin position="544"/>
        <end position="553"/>
    </location>
</feature>
<gene>
    <name evidence="3" type="primary">LOC116413402</name>
</gene>
<keyword evidence="2" id="KW-1185">Reference proteome</keyword>
<dbReference type="KEGG" id="gmw:116413402"/>
<name>A0A6J3C971_GALME</name>
<sequence>MSSSSSSKYTQIQQDKIIEEKSSDSDPPMSEWSSLVIELSAENKKKSLAARGLYSPGSGEICSKYISMSDSDISRHVYYNYPAVLDPGINEALSLPNKPVIYPDNGQELYLATCKEMNVCPVRLFIKSLLLQEINLSYYGVTPPGVRAMSMALQYNKHVQRLNLTDNFLNDDACYHLGSMLTTNATIKELILAGCRIGASGVLRLIDTLSINRNLTTLDLSRNCLGEEGGLHFAVQISQGATISRVNLSNNQLGKQTALAFADALEFRNTLTHIDLSWNNFFHSPSTVKMLDVLSNSEVLKEINLSWNSMEGEKIAGAVANLFLIPTLTLLDLSNNRFRGESIPLMISNIIKAKKLLIFDLSFNPLSPDDALVVLQQMLKPRVKIENLYLENICVDKNFMICLDRVKKMKSRKNFIIKHGHVIQNWTVYGQDSREVILNRAKFLGMRDKKRRVDIALFFLRLTKEYPKAITVKDLIDKVDAENVPLDGDLIAELANVFPGPKSAKAKYINLVNICEYINRIWPDKVLPPTPPPELEPMPEPPKRKLKGKKGKP</sequence>
<dbReference type="SMART" id="SM00368">
    <property type="entry name" value="LRR_RI"/>
    <property type="match status" value="6"/>
</dbReference>
<feature type="compositionally biased region" description="Pro residues" evidence="1">
    <location>
        <begin position="528"/>
        <end position="540"/>
    </location>
</feature>
<dbReference type="PANTHER" id="PTHR24114">
    <property type="entry name" value="LEUCINE RICH REPEAT FAMILY PROTEIN"/>
    <property type="match status" value="1"/>
</dbReference>
<dbReference type="InterPro" id="IPR032675">
    <property type="entry name" value="LRR_dom_sf"/>
</dbReference>
<dbReference type="RefSeq" id="XP_031768345.2">
    <property type="nucleotide sequence ID" value="XM_031912485.2"/>
</dbReference>
<evidence type="ECO:0000313" key="3">
    <source>
        <dbReference type="RefSeq" id="XP_031768345.2"/>
    </source>
</evidence>
<protein>
    <submittedName>
        <fullName evidence="3">Leucine-rich repeat-containing protein 74B-like</fullName>
    </submittedName>
</protein>
<dbReference type="GeneID" id="116413402"/>
<dbReference type="InParanoid" id="A0A6J3C971"/>
<dbReference type="AlphaFoldDB" id="A0A6J3C971"/>
<dbReference type="Pfam" id="PF00560">
    <property type="entry name" value="LRR_1"/>
    <property type="match status" value="1"/>
</dbReference>
<dbReference type="Gene3D" id="3.80.10.10">
    <property type="entry name" value="Ribonuclease Inhibitor"/>
    <property type="match status" value="1"/>
</dbReference>
<dbReference type="Proteomes" id="UP001652740">
    <property type="component" value="Unplaced"/>
</dbReference>
<feature type="region of interest" description="Disordered" evidence="1">
    <location>
        <begin position="1"/>
        <end position="30"/>
    </location>
</feature>
<dbReference type="PANTHER" id="PTHR24114:SF2">
    <property type="entry name" value="F-BOX DOMAIN-CONTAINING PROTEIN-RELATED"/>
    <property type="match status" value="1"/>
</dbReference>
<dbReference type="InterPro" id="IPR001611">
    <property type="entry name" value="Leu-rich_rpt"/>
</dbReference>
<evidence type="ECO:0000313" key="2">
    <source>
        <dbReference type="Proteomes" id="UP001652740"/>
    </source>
</evidence>
<feature type="region of interest" description="Disordered" evidence="1">
    <location>
        <begin position="528"/>
        <end position="553"/>
    </location>
</feature>
<proteinExistence type="predicted"/>
<reference evidence="3" key="1">
    <citation type="submission" date="2025-08" db="UniProtKB">
        <authorList>
            <consortium name="RefSeq"/>
        </authorList>
    </citation>
    <scope>IDENTIFICATION</scope>
    <source>
        <tissue evidence="3">Whole larvae</tissue>
    </source>
</reference>
<accession>A0A6J3C971</accession>
<dbReference type="Pfam" id="PF13516">
    <property type="entry name" value="LRR_6"/>
    <property type="match status" value="2"/>
</dbReference>
<dbReference type="InterPro" id="IPR052394">
    <property type="entry name" value="LRR-containing"/>
</dbReference>